<dbReference type="GO" id="GO:0005829">
    <property type="term" value="C:cytosol"/>
    <property type="evidence" value="ECO:0007669"/>
    <property type="project" value="TreeGrafter"/>
</dbReference>
<evidence type="ECO:0000313" key="8">
    <source>
        <dbReference type="EMBL" id="TWI12922.1"/>
    </source>
</evidence>
<dbReference type="GO" id="GO:0004591">
    <property type="term" value="F:oxoglutarate dehydrogenase (succinyl-transferring) activity"/>
    <property type="evidence" value="ECO:0007669"/>
    <property type="project" value="UniProtKB-EC"/>
</dbReference>
<dbReference type="PANTHER" id="PTHR23152:SF4">
    <property type="entry name" value="2-OXOADIPATE DEHYDROGENASE COMPLEX COMPONENT E1"/>
    <property type="match status" value="1"/>
</dbReference>
<dbReference type="Pfam" id="PF16078">
    <property type="entry name" value="2-oxogl_dehyd_N"/>
    <property type="match status" value="1"/>
</dbReference>
<proteinExistence type="inferred from homology"/>
<keyword evidence="9" id="KW-1185">Reference proteome</keyword>
<keyword evidence="6" id="KW-0786">Thiamine pyrophosphate</keyword>
<dbReference type="Pfam" id="PF00676">
    <property type="entry name" value="E1_dh"/>
    <property type="match status" value="1"/>
</dbReference>
<dbReference type="InterPro" id="IPR001017">
    <property type="entry name" value="DH_E1"/>
</dbReference>
<dbReference type="Proteomes" id="UP000319848">
    <property type="component" value="Unassembled WGS sequence"/>
</dbReference>
<reference evidence="8 9" key="1">
    <citation type="journal article" date="2015" name="Stand. Genomic Sci.">
        <title>Genomic Encyclopedia of Bacterial and Archaeal Type Strains, Phase III: the genomes of soil and plant-associated and newly described type strains.</title>
        <authorList>
            <person name="Whitman W.B."/>
            <person name="Woyke T."/>
            <person name="Klenk H.P."/>
            <person name="Zhou Y."/>
            <person name="Lilburn T.G."/>
            <person name="Beck B.J."/>
            <person name="De Vos P."/>
            <person name="Vandamme P."/>
            <person name="Eisen J.A."/>
            <person name="Garrity G."/>
            <person name="Hugenholtz P."/>
            <person name="Kyrpides N.C."/>
        </authorList>
    </citation>
    <scope>NUCLEOTIDE SEQUENCE [LARGE SCALE GENOMIC DNA]</scope>
    <source>
        <strain evidence="8 9">CGMCC 1.7270</strain>
    </source>
</reference>
<dbReference type="PANTHER" id="PTHR23152">
    <property type="entry name" value="2-OXOGLUTARATE DEHYDROGENASE"/>
    <property type="match status" value="1"/>
</dbReference>
<dbReference type="OrthoDB" id="9759785at2"/>
<evidence type="ECO:0000256" key="6">
    <source>
        <dbReference type="ARBA" id="ARBA00023052"/>
    </source>
</evidence>
<gene>
    <name evidence="8" type="ORF">IP98_01401</name>
</gene>
<dbReference type="PIRSF" id="PIRSF000157">
    <property type="entry name" value="Oxoglu_dh_E1"/>
    <property type="match status" value="1"/>
</dbReference>
<dbReference type="NCBIfam" id="NF006914">
    <property type="entry name" value="PRK09404.1"/>
    <property type="match status" value="1"/>
</dbReference>
<dbReference type="EMBL" id="VLKQ01000005">
    <property type="protein sequence ID" value="TWI12922.1"/>
    <property type="molecule type" value="Genomic_DNA"/>
</dbReference>
<comment type="function">
    <text evidence="2">E1 component of the 2-oxoglutarate dehydrogenase (OGDH) complex which catalyzes the decarboxylation of 2-oxoglutarate, the first step in the conversion of 2-oxoglutarate to succinyl-CoA and CO(2).</text>
</comment>
<dbReference type="SMART" id="SM00861">
    <property type="entry name" value="Transket_pyr"/>
    <property type="match status" value="1"/>
</dbReference>
<feature type="domain" description="Transketolase-like pyrimidine-binding" evidence="7">
    <location>
        <begin position="584"/>
        <end position="777"/>
    </location>
</feature>
<dbReference type="AlphaFoldDB" id="V6SBL1"/>
<dbReference type="GO" id="GO:0006099">
    <property type="term" value="P:tricarboxylic acid cycle"/>
    <property type="evidence" value="ECO:0007669"/>
    <property type="project" value="TreeGrafter"/>
</dbReference>
<evidence type="ECO:0000256" key="3">
    <source>
        <dbReference type="ARBA" id="ARBA00006936"/>
    </source>
</evidence>
<evidence type="ECO:0000256" key="5">
    <source>
        <dbReference type="ARBA" id="ARBA00023002"/>
    </source>
</evidence>
<keyword evidence="5" id="KW-0560">Oxidoreductase</keyword>
<dbReference type="InterPro" id="IPR031717">
    <property type="entry name" value="ODO-1/KGD_C"/>
</dbReference>
<dbReference type="InterPro" id="IPR005475">
    <property type="entry name" value="Transketolase-like_Pyr-bd"/>
</dbReference>
<dbReference type="InterPro" id="IPR011603">
    <property type="entry name" value="2oxoglutarate_DH_E1"/>
</dbReference>
<accession>V6SBL1</accession>
<dbReference type="InterPro" id="IPR042179">
    <property type="entry name" value="KGD_C_sf"/>
</dbReference>
<dbReference type="Gene3D" id="1.10.287.1150">
    <property type="entry name" value="TPP helical domain"/>
    <property type="match status" value="1"/>
</dbReference>
<comment type="cofactor">
    <cofactor evidence="1">
        <name>thiamine diphosphate</name>
        <dbReference type="ChEBI" id="CHEBI:58937"/>
    </cofactor>
</comment>
<comment type="similarity">
    <text evidence="3">Belongs to the alpha-ketoglutarate dehydrogenase family.</text>
</comment>
<evidence type="ECO:0000259" key="7">
    <source>
        <dbReference type="SMART" id="SM00861"/>
    </source>
</evidence>
<dbReference type="InterPro" id="IPR032106">
    <property type="entry name" value="2-oxogl_dehyd_N"/>
</dbReference>
<evidence type="ECO:0000313" key="9">
    <source>
        <dbReference type="Proteomes" id="UP000319848"/>
    </source>
</evidence>
<dbReference type="NCBIfam" id="NF008907">
    <property type="entry name" value="PRK12270.1"/>
    <property type="match status" value="1"/>
</dbReference>
<dbReference type="Gene3D" id="3.40.50.12470">
    <property type="match status" value="1"/>
</dbReference>
<name>V6SBL1_9FLAO</name>
<evidence type="ECO:0000256" key="1">
    <source>
        <dbReference type="ARBA" id="ARBA00001964"/>
    </source>
</evidence>
<dbReference type="NCBIfam" id="TIGR00239">
    <property type="entry name" value="2oxo_dh_E1"/>
    <property type="match status" value="1"/>
</dbReference>
<organism evidence="8 9">
    <name type="scientific">Flavobacterium cauense R2A-7</name>
    <dbReference type="NCBI Taxonomy" id="1341154"/>
    <lineage>
        <taxon>Bacteria</taxon>
        <taxon>Pseudomonadati</taxon>
        <taxon>Bacteroidota</taxon>
        <taxon>Flavobacteriia</taxon>
        <taxon>Flavobacteriales</taxon>
        <taxon>Flavobacteriaceae</taxon>
        <taxon>Flavobacterium</taxon>
    </lineage>
</organism>
<dbReference type="SUPFAM" id="SSF52518">
    <property type="entry name" value="Thiamin diphosphate-binding fold (THDP-binding)"/>
    <property type="match status" value="2"/>
</dbReference>
<dbReference type="GO" id="GO:0045252">
    <property type="term" value="C:oxoglutarate dehydrogenase complex"/>
    <property type="evidence" value="ECO:0007669"/>
    <property type="project" value="TreeGrafter"/>
</dbReference>
<evidence type="ECO:0000256" key="2">
    <source>
        <dbReference type="ARBA" id="ARBA00003906"/>
    </source>
</evidence>
<dbReference type="STRING" id="1341154.FCR2A7T_02330"/>
<comment type="caution">
    <text evidence="8">The sequence shown here is derived from an EMBL/GenBank/DDBJ whole genome shotgun (WGS) entry which is preliminary data.</text>
</comment>
<dbReference type="Pfam" id="PF02779">
    <property type="entry name" value="Transket_pyr"/>
    <property type="match status" value="1"/>
</dbReference>
<sequence>MDRFSFLNAAHTAFFADLYDQYLQNPDSVEPSWRSFFQGFDFANEFGGGPVEELTTMAAGGGDCSAVSEKLQKEFNVLKLIDGYRTRGHLFTKTNPVRERRTYSPDLSIENFGLSSSDLNTVFDAARIVNLNPCSLQDILNHLNKVYCESIGIEYMYIRDPKVIEWIQKRLDINDNLPSFNNDQKKRILKKLNEAVSFENFLHTKYVGQKRFSLEGIESAIPALDFLIEAAADKGVEQFVMGMAHRGRLNVLANVFGKSTQDIFSEFDGKDYDDDALFDGDVKYHLGLTADRHTQNGKKINVNLAPNPSHLETVGAVIEGIARAKQDKYYAENPSKVLPIAVHGDAAVAGQGIVYEIIQMAKLDGYKTNGTIHVVLNNQVGFTTNYLDARSSIYCTDVAKVTLSPVLHVNADDAEAVVHAMLFALEYRMEFGTDVFIDLLGYRKYGHNEGDEPRFTQPKLYKAISRQKNPRDIYAEKLKAEGSIDGNYVAQLEAEYKTNLEQSLEESRKRDLTVITPFMQNEWKGFEQAEADVMLQKFETKVDKATLTEIAKVVTELPSDKKFISKITKLIGDRKAMFFESDKLDWAMGEMLAYGSLLTEGYDVRISGQDVERGTFSHRHAVIKVEESEEEVILLNHLPNKKGNFSIYNSHLSEYGVLGFEYGYALANPNALTIWEAQFGDFGNGAQIMIDQYISAAEDKWNNQNGIVMLLPHGYENQGAEHSSARMERFLQLCANHNMYVADCTTPANFFHLLRRQLVTKFRKPLVVFTPKSLLRHPEAVSSIEEFANGQFQEVIDDPNVNAAEVKTLVFCTGKFYYDVKAEREANGRNDVALVRVEQLFPLPVEQMKAIIAKYPNVNDYVWAQEEPRNMGAYGYMLMNFNEVKFRVASPKAYSAPAAGSYVRSKKRHAAAIAMVFDKNLFQ</sequence>
<dbReference type="Gene3D" id="3.40.50.11610">
    <property type="entry name" value="Multifunctional 2-oxoglutarate metabolism enzyme, C-terminal domain"/>
    <property type="match status" value="1"/>
</dbReference>
<evidence type="ECO:0000256" key="4">
    <source>
        <dbReference type="ARBA" id="ARBA00012280"/>
    </source>
</evidence>
<dbReference type="Pfam" id="PF16870">
    <property type="entry name" value="OxoGdeHyase_C"/>
    <property type="match status" value="1"/>
</dbReference>
<dbReference type="InterPro" id="IPR029061">
    <property type="entry name" value="THDP-binding"/>
</dbReference>
<dbReference type="EC" id="1.2.4.2" evidence="4"/>
<dbReference type="RefSeq" id="WP_023569424.1">
    <property type="nucleotide sequence ID" value="NZ_AVBI01000001.1"/>
</dbReference>
<dbReference type="Gene3D" id="3.40.50.970">
    <property type="match status" value="1"/>
</dbReference>
<protein>
    <recommendedName>
        <fullName evidence="4">oxoglutarate dehydrogenase (succinyl-transferring)</fullName>
        <ecNumber evidence="4">1.2.4.2</ecNumber>
    </recommendedName>
</protein>
<dbReference type="CDD" id="cd02016">
    <property type="entry name" value="TPP_E1_OGDC_like"/>
    <property type="match status" value="1"/>
</dbReference>
<dbReference type="GO" id="GO:0030976">
    <property type="term" value="F:thiamine pyrophosphate binding"/>
    <property type="evidence" value="ECO:0007669"/>
    <property type="project" value="InterPro"/>
</dbReference>